<feature type="domain" description="N-acetyltransferase" evidence="1">
    <location>
        <begin position="1"/>
        <end position="146"/>
    </location>
</feature>
<reference evidence="2 3" key="1">
    <citation type="submission" date="2016-10" db="EMBL/GenBank/DDBJ databases">
        <authorList>
            <person name="de Groot N.N."/>
        </authorList>
    </citation>
    <scope>NUCLEOTIDE SEQUENCE [LARGE SCALE GENOMIC DNA]</scope>
    <source>
        <strain evidence="2 3">DSM 22274</strain>
    </source>
</reference>
<dbReference type="GO" id="GO:0016747">
    <property type="term" value="F:acyltransferase activity, transferring groups other than amino-acyl groups"/>
    <property type="evidence" value="ECO:0007669"/>
    <property type="project" value="InterPro"/>
</dbReference>
<accession>A0A1H5IWC2</accession>
<dbReference type="InterPro" id="IPR016181">
    <property type="entry name" value="Acyl_CoA_acyltransferase"/>
</dbReference>
<gene>
    <name evidence="2" type="ORF">SAMN04489740_1431</name>
</gene>
<protein>
    <submittedName>
        <fullName evidence="2">Aminoglycoside 6'-N-acetyltransferase I</fullName>
    </submittedName>
</protein>
<evidence type="ECO:0000313" key="3">
    <source>
        <dbReference type="Proteomes" id="UP000182725"/>
    </source>
</evidence>
<evidence type="ECO:0000313" key="2">
    <source>
        <dbReference type="EMBL" id="SEE44583.1"/>
    </source>
</evidence>
<dbReference type="PROSITE" id="PS51186">
    <property type="entry name" value="GNAT"/>
    <property type="match status" value="1"/>
</dbReference>
<dbReference type="InterPro" id="IPR000182">
    <property type="entry name" value="GNAT_dom"/>
</dbReference>
<sequence length="147" mass="16249">MEDVPQILDINALAGRSGSTVESMRRAISDEGRLVLVATSGEAVIAWAKTHFWDHADRPAPAGQYLGGITVNPLWRRQGVATELTQARLDWIRKRSSCAWYVVNAANQASILLHHQWSFTEVTRAAEFHGTTFAGGCGILMRAEFKK</sequence>
<name>A0A1H5IWC2_9MICC</name>
<dbReference type="SUPFAM" id="SSF55729">
    <property type="entry name" value="Acyl-CoA N-acyltransferases (Nat)"/>
    <property type="match status" value="1"/>
</dbReference>
<dbReference type="CDD" id="cd04301">
    <property type="entry name" value="NAT_SF"/>
    <property type="match status" value="1"/>
</dbReference>
<evidence type="ECO:0000259" key="1">
    <source>
        <dbReference type="PROSITE" id="PS51186"/>
    </source>
</evidence>
<dbReference type="EMBL" id="FNTV01000001">
    <property type="protein sequence ID" value="SEE44583.1"/>
    <property type="molecule type" value="Genomic_DNA"/>
</dbReference>
<dbReference type="Pfam" id="PF00583">
    <property type="entry name" value="Acetyltransf_1"/>
    <property type="match status" value="1"/>
</dbReference>
<dbReference type="Gene3D" id="3.40.630.30">
    <property type="match status" value="1"/>
</dbReference>
<dbReference type="AlphaFoldDB" id="A0A1H5IWC2"/>
<dbReference type="Proteomes" id="UP000182725">
    <property type="component" value="Unassembled WGS sequence"/>
</dbReference>
<proteinExistence type="predicted"/>
<keyword evidence="2" id="KW-0808">Transferase</keyword>
<organism evidence="2 3">
    <name type="scientific">Arthrobacter alpinus</name>
    <dbReference type="NCBI Taxonomy" id="656366"/>
    <lineage>
        <taxon>Bacteria</taxon>
        <taxon>Bacillati</taxon>
        <taxon>Actinomycetota</taxon>
        <taxon>Actinomycetes</taxon>
        <taxon>Micrococcales</taxon>
        <taxon>Micrococcaceae</taxon>
        <taxon>Arthrobacter</taxon>
    </lineage>
</organism>